<feature type="compositionally biased region" description="Basic and acidic residues" evidence="1">
    <location>
        <begin position="89"/>
        <end position="102"/>
    </location>
</feature>
<dbReference type="EMBL" id="GG692396">
    <property type="protein sequence ID" value="EER35083.1"/>
    <property type="molecule type" value="Genomic_DNA"/>
</dbReference>
<dbReference type="Proteomes" id="UP000002037">
    <property type="component" value="Unassembled WGS sequence"/>
</dbReference>
<dbReference type="RefSeq" id="XP_002547638.1">
    <property type="nucleotide sequence ID" value="XM_002547592.1"/>
</dbReference>
<accession>C5M4W7</accession>
<feature type="compositionally biased region" description="Basic and acidic residues" evidence="1">
    <location>
        <begin position="268"/>
        <end position="295"/>
    </location>
</feature>
<dbReference type="HOGENOM" id="CLU_066052_0_0_1"/>
<protein>
    <recommendedName>
        <fullName evidence="2">INO80 complex subunit B-like conserved region domain-containing protein</fullName>
    </recommendedName>
</protein>
<feature type="compositionally biased region" description="Low complexity" evidence="1">
    <location>
        <begin position="126"/>
        <end position="143"/>
    </location>
</feature>
<feature type="compositionally biased region" description="Acidic residues" evidence="1">
    <location>
        <begin position="10"/>
        <end position="25"/>
    </location>
</feature>
<feature type="compositionally biased region" description="Acidic residues" evidence="1">
    <location>
        <begin position="35"/>
        <end position="76"/>
    </location>
</feature>
<dbReference type="KEGG" id="ctp:CTRG_01945"/>
<dbReference type="AlphaFoldDB" id="C5M4W7"/>
<dbReference type="SMART" id="SM01406">
    <property type="entry name" value="PAPA-1"/>
    <property type="match status" value="1"/>
</dbReference>
<name>C5M4W7_CANTT</name>
<dbReference type="PANTHER" id="PTHR21561:SF12">
    <property type="entry name" value="INO80 COMPLEX SUBUNIT B"/>
    <property type="match status" value="1"/>
</dbReference>
<evidence type="ECO:0000256" key="1">
    <source>
        <dbReference type="SAM" id="MobiDB-lite"/>
    </source>
</evidence>
<evidence type="ECO:0000259" key="2">
    <source>
        <dbReference type="SMART" id="SM01406"/>
    </source>
</evidence>
<dbReference type="STRING" id="294747.C5M4W7"/>
<dbReference type="Pfam" id="PF04795">
    <property type="entry name" value="PAPA-1"/>
    <property type="match status" value="1"/>
</dbReference>
<organism evidence="3 4">
    <name type="scientific">Candida tropicalis (strain ATCC MYA-3404 / T1)</name>
    <name type="common">Yeast</name>
    <dbReference type="NCBI Taxonomy" id="294747"/>
    <lineage>
        <taxon>Eukaryota</taxon>
        <taxon>Fungi</taxon>
        <taxon>Dikarya</taxon>
        <taxon>Ascomycota</taxon>
        <taxon>Saccharomycotina</taxon>
        <taxon>Pichiomycetes</taxon>
        <taxon>Debaryomycetaceae</taxon>
        <taxon>Candida/Lodderomyces clade</taxon>
        <taxon>Candida</taxon>
    </lineage>
</organism>
<reference evidence="3 4" key="1">
    <citation type="journal article" date="2009" name="Nature">
        <title>Evolution of pathogenicity and sexual reproduction in eight Candida genomes.</title>
        <authorList>
            <person name="Butler G."/>
            <person name="Rasmussen M.D."/>
            <person name="Lin M.F."/>
            <person name="Santos M.A."/>
            <person name="Sakthikumar S."/>
            <person name="Munro C.A."/>
            <person name="Rheinbay E."/>
            <person name="Grabherr M."/>
            <person name="Forche A."/>
            <person name="Reedy J.L."/>
            <person name="Agrafioti I."/>
            <person name="Arnaud M.B."/>
            <person name="Bates S."/>
            <person name="Brown A.J."/>
            <person name="Brunke S."/>
            <person name="Costanzo M.C."/>
            <person name="Fitzpatrick D.A."/>
            <person name="de Groot P.W."/>
            <person name="Harris D."/>
            <person name="Hoyer L.L."/>
            <person name="Hube B."/>
            <person name="Klis F.M."/>
            <person name="Kodira C."/>
            <person name="Lennard N."/>
            <person name="Logue M.E."/>
            <person name="Martin R."/>
            <person name="Neiman A.M."/>
            <person name="Nikolaou E."/>
            <person name="Quail M.A."/>
            <person name="Quinn J."/>
            <person name="Santos M.C."/>
            <person name="Schmitzberger F.F."/>
            <person name="Sherlock G."/>
            <person name="Shah P."/>
            <person name="Silverstein K.A."/>
            <person name="Skrzypek M.S."/>
            <person name="Soll D."/>
            <person name="Staggs R."/>
            <person name="Stansfield I."/>
            <person name="Stumpf M.P."/>
            <person name="Sudbery P.E."/>
            <person name="Srikantha T."/>
            <person name="Zeng Q."/>
            <person name="Berman J."/>
            <person name="Berriman M."/>
            <person name="Heitman J."/>
            <person name="Gow N.A."/>
            <person name="Lorenz M.C."/>
            <person name="Birren B.W."/>
            <person name="Kellis M."/>
            <person name="Cuomo C.A."/>
        </authorList>
    </citation>
    <scope>NUCLEOTIDE SEQUENCE [LARGE SCALE GENOMIC DNA]</scope>
    <source>
        <strain evidence="4">ATCC MYA-3404 / T1</strain>
    </source>
</reference>
<dbReference type="InterPro" id="IPR029523">
    <property type="entry name" value="INO80B/Ies2"/>
</dbReference>
<dbReference type="eggNOG" id="ENOG502S7M7">
    <property type="taxonomic scope" value="Eukaryota"/>
</dbReference>
<gene>
    <name evidence="3" type="ORF">CTRG_01945</name>
</gene>
<feature type="compositionally biased region" description="Polar residues" evidence="1">
    <location>
        <begin position="214"/>
        <end position="223"/>
    </location>
</feature>
<keyword evidence="4" id="KW-1185">Reference proteome</keyword>
<dbReference type="GO" id="GO:0006338">
    <property type="term" value="P:chromatin remodeling"/>
    <property type="evidence" value="ECO:0007669"/>
    <property type="project" value="InterPro"/>
</dbReference>
<feature type="domain" description="INO80 complex subunit B-like conserved region" evidence="2">
    <location>
        <begin position="267"/>
        <end position="353"/>
    </location>
</feature>
<dbReference type="VEuPathDB" id="FungiDB:CTRG_01945"/>
<evidence type="ECO:0000313" key="3">
    <source>
        <dbReference type="EMBL" id="EER35083.1"/>
    </source>
</evidence>
<proteinExistence type="predicted"/>
<dbReference type="GO" id="GO:0031011">
    <property type="term" value="C:Ino80 complex"/>
    <property type="evidence" value="ECO:0007669"/>
    <property type="project" value="InterPro"/>
</dbReference>
<dbReference type="OrthoDB" id="2021186at2759"/>
<dbReference type="GeneID" id="8301847"/>
<feature type="compositionally biased region" description="Acidic residues" evidence="1">
    <location>
        <begin position="154"/>
        <end position="167"/>
    </location>
</feature>
<sequence>MAGPPKVIMDSDEEDEYLEQQEYSEVESSVPPATENDEFEEEEEEEEDEEEEDDSPDEEEIPSVSEEEADENDDDNYNFGDGSDMDDDLGLKDDGDESEKSKTPTVAPRKSIKITIKPPKKPDSPTPNISETKSKSSVASSQRSTRKRQVSYYAEDDDEDDFEDDYESAPPRQQTQAKKQKKSTSTRKAPNRPSVPQPRYLDPELVLTDEENEYNPNANTDFSKMTERQRSRFSHEDEEDNGHFIELDDTGKKAKSKSSTSQDTGEEAALRKAENARKRQDYKNKMLEEEKRDTLNKLLKRRATKSREVINDDDKDGADSLSSVLHKKRRPTLEHAAFVRYVNNTTTLNGNSVLAFK</sequence>
<dbReference type="InterPro" id="IPR006880">
    <property type="entry name" value="INO80B_C"/>
</dbReference>
<feature type="region of interest" description="Disordered" evidence="1">
    <location>
        <begin position="1"/>
        <end position="323"/>
    </location>
</feature>
<feature type="compositionally biased region" description="Basic and acidic residues" evidence="1">
    <location>
        <begin position="224"/>
        <end position="252"/>
    </location>
</feature>
<dbReference type="PANTHER" id="PTHR21561">
    <property type="entry name" value="INO80 COMPLEX SUBUNIT B"/>
    <property type="match status" value="1"/>
</dbReference>
<evidence type="ECO:0000313" key="4">
    <source>
        <dbReference type="Proteomes" id="UP000002037"/>
    </source>
</evidence>